<evidence type="ECO:0000313" key="2">
    <source>
        <dbReference type="EMBL" id="RHW42739.1"/>
    </source>
</evidence>
<accession>A0A417YYA8</accession>
<dbReference type="Proteomes" id="UP000284416">
    <property type="component" value="Unassembled WGS sequence"/>
</dbReference>
<comment type="caution">
    <text evidence="2">The sequence shown here is derived from an EMBL/GenBank/DDBJ whole genome shotgun (WGS) entry which is preliminary data.</text>
</comment>
<dbReference type="NCBIfam" id="TIGR03930">
    <property type="entry name" value="WXG100_ESAT6"/>
    <property type="match status" value="1"/>
</dbReference>
<dbReference type="InterPro" id="IPR036689">
    <property type="entry name" value="ESAT-6-like_sf"/>
</dbReference>
<name>A0A417YYA8_9BACI</name>
<comment type="similarity">
    <text evidence="1">Belongs to the WXG100 family.</text>
</comment>
<evidence type="ECO:0000256" key="1">
    <source>
        <dbReference type="RuleBase" id="RU362001"/>
    </source>
</evidence>
<organism evidence="2 3">
    <name type="scientific">Neobacillus notoginsengisoli</name>
    <dbReference type="NCBI Taxonomy" id="1578198"/>
    <lineage>
        <taxon>Bacteria</taxon>
        <taxon>Bacillati</taxon>
        <taxon>Bacillota</taxon>
        <taxon>Bacilli</taxon>
        <taxon>Bacillales</taxon>
        <taxon>Bacillaceae</taxon>
        <taxon>Neobacillus</taxon>
    </lineage>
</organism>
<dbReference type="InterPro" id="IPR010310">
    <property type="entry name" value="T7SS_ESAT-6-like"/>
</dbReference>
<reference evidence="2 3" key="1">
    <citation type="journal article" date="2017" name="Int. J. Syst. Evol. Microbiol.">
        <title>Bacillus notoginsengisoli sp. nov., a novel bacterium isolated from the rhizosphere of Panax notoginseng.</title>
        <authorList>
            <person name="Zhang M.Y."/>
            <person name="Cheng J."/>
            <person name="Cai Y."/>
            <person name="Zhang T.Y."/>
            <person name="Wu Y.Y."/>
            <person name="Manikprabhu D."/>
            <person name="Li W.J."/>
            <person name="Zhang Y.X."/>
        </authorList>
    </citation>
    <scope>NUCLEOTIDE SEQUENCE [LARGE SCALE GENOMIC DNA]</scope>
    <source>
        <strain evidence="2 3">JCM 30743</strain>
    </source>
</reference>
<keyword evidence="3" id="KW-1185">Reference proteome</keyword>
<dbReference type="AlphaFoldDB" id="A0A417YYA8"/>
<dbReference type="Pfam" id="PF06013">
    <property type="entry name" value="WXG100"/>
    <property type="match status" value="1"/>
</dbReference>
<dbReference type="Gene3D" id="1.10.287.1060">
    <property type="entry name" value="ESAT-6-like"/>
    <property type="match status" value="1"/>
</dbReference>
<gene>
    <name evidence="2" type="ORF">D1B31_03905</name>
</gene>
<protein>
    <recommendedName>
        <fullName evidence="1">ESAT-6-like protein</fullName>
    </recommendedName>
</protein>
<sequence length="102" mass="11556">MEMAKRIRVTPQELETASKKMQELSETYTGIYTQLMQAASTMGEAWEGADNLAFVEQINGFNDDLKSMADKLLTASRALETQRSNYATRQESNMVQVRKLTN</sequence>
<evidence type="ECO:0000313" key="3">
    <source>
        <dbReference type="Proteomes" id="UP000284416"/>
    </source>
</evidence>
<dbReference type="SUPFAM" id="SSF140453">
    <property type="entry name" value="EsxAB dimer-like"/>
    <property type="match status" value="1"/>
</dbReference>
<dbReference type="EMBL" id="QWEG01000002">
    <property type="protein sequence ID" value="RHW42739.1"/>
    <property type="molecule type" value="Genomic_DNA"/>
</dbReference>
<proteinExistence type="inferred from homology"/>